<dbReference type="AlphaFoldDB" id="A0A1Y2EIG8"/>
<dbReference type="RefSeq" id="XP_040720974.1">
    <property type="nucleotide sequence ID" value="XM_040857139.1"/>
</dbReference>
<keyword evidence="3" id="KW-1185">Reference proteome</keyword>
<feature type="region of interest" description="Disordered" evidence="1">
    <location>
        <begin position="1"/>
        <end position="20"/>
    </location>
</feature>
<evidence type="ECO:0000256" key="1">
    <source>
        <dbReference type="SAM" id="MobiDB-lite"/>
    </source>
</evidence>
<comment type="caution">
    <text evidence="2">The sequence shown here is derived from an EMBL/GenBank/DDBJ whole genome shotgun (WGS) entry which is preliminary data.</text>
</comment>
<dbReference type="GeneID" id="63773351"/>
<organism evidence="2 3">
    <name type="scientific">Pseudomassariella vexata</name>
    <dbReference type="NCBI Taxonomy" id="1141098"/>
    <lineage>
        <taxon>Eukaryota</taxon>
        <taxon>Fungi</taxon>
        <taxon>Dikarya</taxon>
        <taxon>Ascomycota</taxon>
        <taxon>Pezizomycotina</taxon>
        <taxon>Sordariomycetes</taxon>
        <taxon>Xylariomycetidae</taxon>
        <taxon>Amphisphaeriales</taxon>
        <taxon>Pseudomassariaceae</taxon>
        <taxon>Pseudomassariella</taxon>
    </lineage>
</organism>
<evidence type="ECO:0000313" key="3">
    <source>
        <dbReference type="Proteomes" id="UP000193689"/>
    </source>
</evidence>
<dbReference type="EMBL" id="MCFJ01000001">
    <property type="protein sequence ID" value="ORY71382.1"/>
    <property type="molecule type" value="Genomic_DNA"/>
</dbReference>
<evidence type="ECO:0000313" key="2">
    <source>
        <dbReference type="EMBL" id="ORY71382.1"/>
    </source>
</evidence>
<dbReference type="InParanoid" id="A0A1Y2EIG8"/>
<accession>A0A1Y2EIG8</accession>
<protein>
    <recommendedName>
        <fullName evidence="4">Tubby C-terminal-like domain-containing protein</fullName>
    </recommendedName>
</protein>
<dbReference type="OrthoDB" id="5207784at2759"/>
<proteinExistence type="predicted"/>
<reference evidence="2 3" key="1">
    <citation type="submission" date="2016-07" db="EMBL/GenBank/DDBJ databases">
        <title>Pervasive Adenine N6-methylation of Active Genes in Fungi.</title>
        <authorList>
            <consortium name="DOE Joint Genome Institute"/>
            <person name="Mondo S.J."/>
            <person name="Dannebaum R.O."/>
            <person name="Kuo R.C."/>
            <person name="Labutti K."/>
            <person name="Haridas S."/>
            <person name="Kuo A."/>
            <person name="Salamov A."/>
            <person name="Ahrendt S.R."/>
            <person name="Lipzen A."/>
            <person name="Sullivan W."/>
            <person name="Andreopoulos W.B."/>
            <person name="Clum A."/>
            <person name="Lindquist E."/>
            <person name="Daum C."/>
            <person name="Ramamoorthy G.K."/>
            <person name="Gryganskyi A."/>
            <person name="Culley D."/>
            <person name="Magnuson J.K."/>
            <person name="James T.Y."/>
            <person name="O'Malley M.A."/>
            <person name="Stajich J.E."/>
            <person name="Spatafora J.W."/>
            <person name="Visel A."/>
            <person name="Grigoriev I.V."/>
        </authorList>
    </citation>
    <scope>NUCLEOTIDE SEQUENCE [LARGE SCALE GENOMIC DNA]</scope>
    <source>
        <strain evidence="2 3">CBS 129021</strain>
    </source>
</reference>
<dbReference type="Proteomes" id="UP000193689">
    <property type="component" value="Unassembled WGS sequence"/>
</dbReference>
<name>A0A1Y2EIG8_9PEZI</name>
<evidence type="ECO:0008006" key="4">
    <source>
        <dbReference type="Google" id="ProtNLM"/>
    </source>
</evidence>
<gene>
    <name evidence="2" type="ORF">BCR38DRAFT_358769</name>
</gene>
<sequence>MAALPHPADELPPYVDSQEQEDPNELLQPIILVLANQVIYSAESPDSSPLYELFSDIQSGRLNDGAHTTPLRRCQYTVKTSLDGTPRVTCRKKHIYDLKQPPAVTAPAFPFYLERISRQAIGSLGLKKVTFPRTGYRALRFDSGSSTVPKSSEYLFEVKKKDSWNWHDSDGNLIAMEDHGDGQCRVLVTRPLSRRKLDALVGMWCLRLWSDSVERNGEPGSWSWGEVKRILQSSRANGFPRQI</sequence>